<comment type="caution">
    <text evidence="5">The sequence shown here is derived from an EMBL/GenBank/DDBJ whole genome shotgun (WGS) entry which is preliminary data.</text>
</comment>
<sequence length="663" mass="67782">MKHTSPGASSSSTTASTRHEYMPQRKASRQQRCADLGGAVGLSSQEDAFAVVLGFLGTPEAMRLAATCRHLCRVVPAAVSSICVCNLTTFRGAPAWRRLVNVRTLTASAGRTSAAAAAHNDTGHNAALGQLLLSLPSLEEVHITNDSIDGTLWALHEALVTDQVKVLSLSTASGAPSSLCSYEQRRAWAGQLLALFSSRPWTSLTSLQLQGDWFDQLCLQDLIHLLAVTGVLRNLETLTLCLPPQTAAGLGEAGTMEGVDLAGALGAALSTSGNGARLRQLSVANLCLATDSAAQLFAALNKLHTPLLTDLALENCPLGAAAASALAAVIARTPRMRRIEACLGGLGAGASDTCSLLDLAAALRAGPHLASLETLALTNGHSAAPEATLALAAALAAAPLPRLARLTIASTLLAADAAHQVSLIVAHAPALRQLDLPHCALGDRAALYVAAAAWHRCPRLARLRVGGNRITELGAMGVVGLLRRCRQRLVVDFTSGAAAPLGGSGGGGGGAALFPSPPCVRSIVELVRSGNNPNFFVLLSRAAVAGATGSIVMSSTGQVALEYCIPRKLAAANRLVSPGLADAVPCVAAPLAGIGGGTSGCSGGGGAFPSLSEQQVQCGSRCADVASLSVGRSACVQQQRQQRCSPATVPEVGNGVVSMTWYL</sequence>
<dbReference type="InterPro" id="IPR032675">
    <property type="entry name" value="LRR_dom_sf"/>
</dbReference>
<dbReference type="Gene3D" id="3.80.10.10">
    <property type="entry name" value="Ribonuclease Inhibitor"/>
    <property type="match status" value="2"/>
</dbReference>
<gene>
    <name evidence="5" type="ORF">JKP88DRAFT_291309</name>
</gene>
<dbReference type="PANTHER" id="PTHR24113">
    <property type="entry name" value="RAN GTPASE-ACTIVATING PROTEIN 1"/>
    <property type="match status" value="1"/>
</dbReference>
<dbReference type="SUPFAM" id="SSF52047">
    <property type="entry name" value="RNI-like"/>
    <property type="match status" value="1"/>
</dbReference>
<dbReference type="PANTHER" id="PTHR24113:SF12">
    <property type="entry name" value="RAN GTPASE-ACTIVATING PROTEIN 1"/>
    <property type="match status" value="1"/>
</dbReference>
<reference evidence="5" key="1">
    <citation type="submission" date="2021-02" db="EMBL/GenBank/DDBJ databases">
        <title>First Annotated Genome of the Yellow-green Alga Tribonema minus.</title>
        <authorList>
            <person name="Mahan K.M."/>
        </authorList>
    </citation>
    <scope>NUCLEOTIDE SEQUENCE</scope>
    <source>
        <strain evidence="5">UTEX B ZZ1240</strain>
    </source>
</reference>
<protein>
    <submittedName>
        <fullName evidence="5">Uncharacterized protein</fullName>
    </submittedName>
</protein>
<evidence type="ECO:0000256" key="4">
    <source>
        <dbReference type="SAM" id="MobiDB-lite"/>
    </source>
</evidence>
<evidence type="ECO:0000256" key="1">
    <source>
        <dbReference type="ARBA" id="ARBA00022468"/>
    </source>
</evidence>
<feature type="region of interest" description="Disordered" evidence="4">
    <location>
        <begin position="1"/>
        <end position="28"/>
    </location>
</feature>
<keyword evidence="1" id="KW-0343">GTPase activation</keyword>
<feature type="compositionally biased region" description="Low complexity" evidence="4">
    <location>
        <begin position="1"/>
        <end position="16"/>
    </location>
</feature>
<proteinExistence type="predicted"/>
<accession>A0A836CPI9</accession>
<evidence type="ECO:0000256" key="3">
    <source>
        <dbReference type="ARBA" id="ARBA00022737"/>
    </source>
</evidence>
<dbReference type="GO" id="GO:0048471">
    <property type="term" value="C:perinuclear region of cytoplasm"/>
    <property type="evidence" value="ECO:0007669"/>
    <property type="project" value="TreeGrafter"/>
</dbReference>
<dbReference type="GO" id="GO:0005096">
    <property type="term" value="F:GTPase activator activity"/>
    <property type="evidence" value="ECO:0007669"/>
    <property type="project" value="UniProtKB-KW"/>
</dbReference>
<dbReference type="Proteomes" id="UP000664859">
    <property type="component" value="Unassembled WGS sequence"/>
</dbReference>
<keyword evidence="6" id="KW-1185">Reference proteome</keyword>
<dbReference type="GO" id="GO:0005634">
    <property type="term" value="C:nucleus"/>
    <property type="evidence" value="ECO:0007669"/>
    <property type="project" value="TreeGrafter"/>
</dbReference>
<dbReference type="GO" id="GO:0006913">
    <property type="term" value="P:nucleocytoplasmic transport"/>
    <property type="evidence" value="ECO:0007669"/>
    <property type="project" value="TreeGrafter"/>
</dbReference>
<dbReference type="SMART" id="SM00368">
    <property type="entry name" value="LRR_RI"/>
    <property type="match status" value="3"/>
</dbReference>
<keyword evidence="2" id="KW-0433">Leucine-rich repeat</keyword>
<evidence type="ECO:0000313" key="6">
    <source>
        <dbReference type="Proteomes" id="UP000664859"/>
    </source>
</evidence>
<dbReference type="InterPro" id="IPR027038">
    <property type="entry name" value="RanGap"/>
</dbReference>
<evidence type="ECO:0000256" key="2">
    <source>
        <dbReference type="ARBA" id="ARBA00022614"/>
    </source>
</evidence>
<dbReference type="GO" id="GO:0031267">
    <property type="term" value="F:small GTPase binding"/>
    <property type="evidence" value="ECO:0007669"/>
    <property type="project" value="TreeGrafter"/>
</dbReference>
<dbReference type="EMBL" id="JAFCMP010000001">
    <property type="protein sequence ID" value="KAG5192894.1"/>
    <property type="molecule type" value="Genomic_DNA"/>
</dbReference>
<name>A0A836CPI9_9STRA</name>
<dbReference type="GO" id="GO:0005829">
    <property type="term" value="C:cytosol"/>
    <property type="evidence" value="ECO:0007669"/>
    <property type="project" value="TreeGrafter"/>
</dbReference>
<organism evidence="5 6">
    <name type="scientific">Tribonema minus</name>
    <dbReference type="NCBI Taxonomy" id="303371"/>
    <lineage>
        <taxon>Eukaryota</taxon>
        <taxon>Sar</taxon>
        <taxon>Stramenopiles</taxon>
        <taxon>Ochrophyta</taxon>
        <taxon>PX clade</taxon>
        <taxon>Xanthophyceae</taxon>
        <taxon>Tribonematales</taxon>
        <taxon>Tribonemataceae</taxon>
        <taxon>Tribonema</taxon>
    </lineage>
</organism>
<keyword evidence="3" id="KW-0677">Repeat</keyword>
<evidence type="ECO:0000313" key="5">
    <source>
        <dbReference type="EMBL" id="KAG5192894.1"/>
    </source>
</evidence>
<dbReference type="AlphaFoldDB" id="A0A836CPI9"/>